<keyword evidence="2" id="KW-1185">Reference proteome</keyword>
<dbReference type="RefSeq" id="WP_027699874.1">
    <property type="nucleotide sequence ID" value="NZ_DF820505.1"/>
</dbReference>
<sequence>MGLSDVYSGLVAATGLPVAYRAFNADDAPGTPFIVYYVVERDDERADDSAYVKNNSINVELYTDKKNLGLEEKLELFFDEKNIIYLVSEDDIPDEKMMVRTYEFDLMEEV</sequence>
<name>A0A069D3L2_WEIOS</name>
<evidence type="ECO:0000313" key="1">
    <source>
        <dbReference type="EMBL" id="GAK31981.1"/>
    </source>
</evidence>
<protein>
    <submittedName>
        <fullName evidence="1">Uncharacterized protein</fullName>
    </submittedName>
</protein>
<proteinExistence type="predicted"/>
<evidence type="ECO:0000313" key="2">
    <source>
        <dbReference type="Proteomes" id="UP000030643"/>
    </source>
</evidence>
<dbReference type="eggNOG" id="ENOG5032SBP">
    <property type="taxonomic scope" value="Bacteria"/>
</dbReference>
<dbReference type="OrthoDB" id="2061576at2"/>
<dbReference type="AlphaFoldDB" id="A0A069D3L2"/>
<dbReference type="Proteomes" id="UP000030643">
    <property type="component" value="Unassembled WGS sequence"/>
</dbReference>
<dbReference type="STRING" id="1329250.WOSG25_220090"/>
<accession>A0A069D3L2</accession>
<gene>
    <name evidence="1" type="ORF">WOSG25_220090</name>
</gene>
<dbReference type="EMBL" id="DF820505">
    <property type="protein sequence ID" value="GAK31981.1"/>
    <property type="molecule type" value="Genomic_DNA"/>
</dbReference>
<organism evidence="1 2">
    <name type="scientific">Weissella oryzae (strain DSM 25784 / JCM 18191 / LMG 30913 / SG25)</name>
    <dbReference type="NCBI Taxonomy" id="1329250"/>
    <lineage>
        <taxon>Bacteria</taxon>
        <taxon>Bacillati</taxon>
        <taxon>Bacillota</taxon>
        <taxon>Bacilli</taxon>
        <taxon>Lactobacillales</taxon>
        <taxon>Lactobacillaceae</taxon>
        <taxon>Weissella</taxon>
    </lineage>
</organism>
<reference evidence="2" key="1">
    <citation type="journal article" date="2014" name="Genome Announc.">
        <title>Draft genome sequence of Weissella oryzae SG25T, isolated from fermented rice grains.</title>
        <authorList>
            <person name="Tanizawa Y."/>
            <person name="Fujisawa T."/>
            <person name="Mochizuki T."/>
            <person name="Kaminuma E."/>
            <person name="Suzuki Y."/>
            <person name="Nakamura Y."/>
            <person name="Tohno M."/>
        </authorList>
    </citation>
    <scope>NUCLEOTIDE SEQUENCE [LARGE SCALE GENOMIC DNA]</scope>
    <source>
        <strain evidence="2">DSM 25784 / JCM 18191 / LMG 30913 / SG25</strain>
    </source>
</reference>